<protein>
    <recommendedName>
        <fullName evidence="2">DUF424 domain-containing protein</fullName>
    </recommendedName>
</protein>
<dbReference type="InterPro" id="IPR007355">
    <property type="entry name" value="DUF424"/>
</dbReference>
<accession>A0A098E9N8</accession>
<dbReference type="EMBL" id="CCXY01000187">
    <property type="protein sequence ID" value="CEG12727.1"/>
    <property type="molecule type" value="Genomic_DNA"/>
</dbReference>
<organism evidence="1">
    <name type="scientific">groundwater metagenome</name>
    <dbReference type="NCBI Taxonomy" id="717931"/>
    <lineage>
        <taxon>unclassified sequences</taxon>
        <taxon>metagenomes</taxon>
        <taxon>ecological metagenomes</taxon>
    </lineage>
</organism>
<reference evidence="1" key="1">
    <citation type="submission" date="2014-09" db="EMBL/GenBank/DDBJ databases">
        <authorList>
            <person name="Probst J Alexander"/>
        </authorList>
    </citation>
    <scope>NUCLEOTIDE SEQUENCE</scope>
</reference>
<proteinExistence type="predicted"/>
<evidence type="ECO:0008006" key="2">
    <source>
        <dbReference type="Google" id="ProtNLM"/>
    </source>
</evidence>
<evidence type="ECO:0000313" key="1">
    <source>
        <dbReference type="EMBL" id="CEG12727.1"/>
    </source>
</evidence>
<name>A0A098E9N8_9ZZZZ</name>
<sequence>MFAKVYEVENEYMVAVCEKSIIGKTLKKGKITLKLTEDFYKGEEISEDKLLELLNNATIANLVGKPVNLAINHNLIDEDRVMEISGVKYAQIFVMK</sequence>
<dbReference type="Gene3D" id="3.30.1860.10">
    <property type="entry name" value="uncharacterized conserved protein from methanopyrus kandleri domain like"/>
    <property type="match status" value="1"/>
</dbReference>
<dbReference type="Pfam" id="PF04242">
    <property type="entry name" value="DUF424"/>
    <property type="match status" value="1"/>
</dbReference>
<gene>
    <name evidence="1" type="ORF">MSIBF_A2670003</name>
</gene>
<dbReference type="AlphaFoldDB" id="A0A098E9N8"/>